<evidence type="ECO:0000313" key="2">
    <source>
        <dbReference type="Proteomes" id="UP000218785"/>
    </source>
</evidence>
<dbReference type="Proteomes" id="UP000218785">
    <property type="component" value="Chromosome"/>
</dbReference>
<gene>
    <name evidence="1" type="ORF">NIES37_45880</name>
</gene>
<dbReference type="AlphaFoldDB" id="A0A1Z4N4B6"/>
<dbReference type="EMBL" id="AP018248">
    <property type="protein sequence ID" value="BAZ00593.1"/>
    <property type="molecule type" value="Genomic_DNA"/>
</dbReference>
<name>A0A1Z4N4B6_9CYAN</name>
<dbReference type="InterPro" id="IPR014985">
    <property type="entry name" value="WbqC"/>
</dbReference>
<dbReference type="KEGG" id="ttq:NIES37_45880"/>
<dbReference type="RefSeq" id="WP_096579592.1">
    <property type="nucleotide sequence ID" value="NZ_CAWNJS010000001.1"/>
</dbReference>
<evidence type="ECO:0000313" key="1">
    <source>
        <dbReference type="EMBL" id="BAZ00593.1"/>
    </source>
</evidence>
<accession>A0A1Z4N4B6</accession>
<sequence>MKIAVIHQAQFLPYLGFFHKLQQGDIFVVMDSVQFQRRGIQHRNRIKTANGVQWLTVPVFHRNRDEERINEMLINSELPWARKHWQTIVTNYARAPYFHQYAPELEQILNQDWRYLCELDMALIQWVMDVLHIHKPIVYMSALGVEGNKTELLINICQAVGADTYLSGIGGKRYMDLEAFAAAGIDLLWQEFAYPSYPQAFPELGFIPDLSILDTLFCCGAETRNFLGRDLVKL</sequence>
<reference evidence="1 2" key="1">
    <citation type="submission" date="2017-06" db="EMBL/GenBank/DDBJ databases">
        <title>Genome sequencing of cyanobaciteial culture collection at National Institute for Environmental Studies (NIES).</title>
        <authorList>
            <person name="Hirose Y."/>
            <person name="Shimura Y."/>
            <person name="Fujisawa T."/>
            <person name="Nakamura Y."/>
            <person name="Kawachi M."/>
        </authorList>
    </citation>
    <scope>NUCLEOTIDE SEQUENCE [LARGE SCALE GENOMIC DNA]</scope>
    <source>
        <strain evidence="1 2">NIES-37</strain>
    </source>
</reference>
<organism evidence="1 2">
    <name type="scientific">Tolypothrix tenuis PCC 7101</name>
    <dbReference type="NCBI Taxonomy" id="231146"/>
    <lineage>
        <taxon>Bacteria</taxon>
        <taxon>Bacillati</taxon>
        <taxon>Cyanobacteriota</taxon>
        <taxon>Cyanophyceae</taxon>
        <taxon>Nostocales</taxon>
        <taxon>Tolypothrichaceae</taxon>
        <taxon>Tolypothrix</taxon>
    </lineage>
</organism>
<proteinExistence type="predicted"/>
<keyword evidence="2" id="KW-1185">Reference proteome</keyword>
<dbReference type="Pfam" id="PF08889">
    <property type="entry name" value="WbqC"/>
    <property type="match status" value="1"/>
</dbReference>
<evidence type="ECO:0008006" key="3">
    <source>
        <dbReference type="Google" id="ProtNLM"/>
    </source>
</evidence>
<protein>
    <recommendedName>
        <fullName evidence="3">WbqC-like family protein</fullName>
    </recommendedName>
</protein>